<evidence type="ECO:0000313" key="1">
    <source>
        <dbReference type="EMBL" id="QYA18498.1"/>
    </source>
</evidence>
<dbReference type="EMBL" id="MZ420154">
    <property type="protein sequence ID" value="QYA18498.1"/>
    <property type="molecule type" value="Genomic_DNA"/>
</dbReference>
<gene>
    <name evidence="1" type="ORF">KOM_12_229</name>
</gene>
<sequence>MNTSLPKELTTLINAKANHLKTEAHQELTMQIFDQFLIPYVYSTRGKQSNQDPTFVTMGKLAIRTGDAKMFASTFMLTSIKRVCKRLKKEVSHGSIGPVYSTSDQYCYRANKKNTFK</sequence>
<proteinExistence type="predicted"/>
<organism evidence="1">
    <name type="scientific">Clandestinovirus</name>
    <dbReference type="NCBI Taxonomy" id="2831644"/>
    <lineage>
        <taxon>Viruses</taxon>
    </lineage>
</organism>
<protein>
    <submittedName>
        <fullName evidence="1">Uncharacterized protein</fullName>
    </submittedName>
</protein>
<reference evidence="1" key="1">
    <citation type="submission" date="2021-06" db="EMBL/GenBank/DDBJ databases">
        <authorList>
            <person name="Rolland C."/>
        </authorList>
    </citation>
    <scope>NUCLEOTIDE SEQUENCE</scope>
    <source>
        <strain evidence="1">347.936635</strain>
    </source>
</reference>
<accession>A0A8F8KTR3</accession>
<name>A0A8F8KTR3_9VIRU</name>